<dbReference type="EMBL" id="LYMM01000073">
    <property type="protein sequence ID" value="PNU02528.1"/>
    <property type="molecule type" value="Genomic_DNA"/>
</dbReference>
<evidence type="ECO:0000256" key="3">
    <source>
        <dbReference type="ARBA" id="ARBA00023002"/>
    </source>
</evidence>
<dbReference type="InterPro" id="IPR039650">
    <property type="entry name" value="HdrA-like"/>
</dbReference>
<keyword evidence="5" id="KW-0411">Iron-sulfur</keyword>
<accession>A0A2K2FUU1</accession>
<evidence type="ECO:0000256" key="1">
    <source>
        <dbReference type="ARBA" id="ARBA00022485"/>
    </source>
</evidence>
<keyword evidence="2" id="KW-0479">Metal-binding</keyword>
<evidence type="ECO:0000256" key="5">
    <source>
        <dbReference type="ARBA" id="ARBA00023014"/>
    </source>
</evidence>
<dbReference type="SUPFAM" id="SSF51905">
    <property type="entry name" value="FAD/NAD(P)-binding domain"/>
    <property type="match status" value="1"/>
</dbReference>
<dbReference type="GO" id="GO:0016491">
    <property type="term" value="F:oxidoreductase activity"/>
    <property type="evidence" value="ECO:0007669"/>
    <property type="project" value="UniProtKB-KW"/>
</dbReference>
<evidence type="ECO:0000313" key="6">
    <source>
        <dbReference type="EMBL" id="PNU02528.1"/>
    </source>
</evidence>
<dbReference type="PANTHER" id="PTHR43498:SF1">
    <property type="entry name" value="COB--COM HETERODISULFIDE REDUCTASE IRON-SULFUR SUBUNIT A"/>
    <property type="match status" value="1"/>
</dbReference>
<dbReference type="OrthoDB" id="9777740at2"/>
<gene>
    <name evidence="6" type="ORF">A8V01_09110</name>
</gene>
<dbReference type="PANTHER" id="PTHR43498">
    <property type="entry name" value="FERREDOXIN:COB-COM HETERODISULFIDE REDUCTASE SUBUNIT A"/>
    <property type="match status" value="1"/>
</dbReference>
<dbReference type="GO" id="GO:0046872">
    <property type="term" value="F:metal ion binding"/>
    <property type="evidence" value="ECO:0007669"/>
    <property type="project" value="UniProtKB-KW"/>
</dbReference>
<proteinExistence type="predicted"/>
<dbReference type="Pfam" id="PF12831">
    <property type="entry name" value="FAD_oxidored"/>
    <property type="match status" value="1"/>
</dbReference>
<dbReference type="GO" id="GO:0051539">
    <property type="term" value="F:4 iron, 4 sulfur cluster binding"/>
    <property type="evidence" value="ECO:0007669"/>
    <property type="project" value="UniProtKB-KW"/>
</dbReference>
<keyword evidence="4" id="KW-0408">Iron</keyword>
<dbReference type="Proteomes" id="UP000236327">
    <property type="component" value="Unassembled WGS sequence"/>
</dbReference>
<protein>
    <recommendedName>
        <fullName evidence="8">FAD-dependent oxidoreductase</fullName>
    </recommendedName>
</protein>
<organism evidence="6 7">
    <name type="scientific">Novosphingobium guangzhouense</name>
    <dbReference type="NCBI Taxonomy" id="1850347"/>
    <lineage>
        <taxon>Bacteria</taxon>
        <taxon>Pseudomonadati</taxon>
        <taxon>Pseudomonadota</taxon>
        <taxon>Alphaproteobacteria</taxon>
        <taxon>Sphingomonadales</taxon>
        <taxon>Sphingomonadaceae</taxon>
        <taxon>Novosphingobium</taxon>
    </lineage>
</organism>
<name>A0A2K2FUU1_9SPHN</name>
<evidence type="ECO:0000313" key="7">
    <source>
        <dbReference type="Proteomes" id="UP000236327"/>
    </source>
</evidence>
<evidence type="ECO:0000256" key="4">
    <source>
        <dbReference type="ARBA" id="ARBA00023004"/>
    </source>
</evidence>
<keyword evidence="7" id="KW-1185">Reference proteome</keyword>
<sequence length="802" mass="87056">MSRLTTQMTFVVAGLRGPGLTGSDLATIEDAKLATTLRAGFETRADLITFTPQTSDGDRTVVKADDTGTHAAVAGEVRLDGTAATVGEMIPNAGAYLNVGGVMLRVGNLDSQDSRQYALDADAAAADIRSRMFIASAGVWVPGQPDLTVSSITVFADQRIETMTDNRNIQYTYRNASLARVLTDKDNTYPDGIWVPGLPENAVVTTLMADQRPASISGQSGRAYGVDRNGRWQSISEGPLDFDVVIYGSCLAGLTSLIRASLRGKRVCVLEPYRIFGGMTANGLCGVDKPSGGVTPETVVGGVTSSLYFARIGEIDGFENRHRPQAKTASRVTQELLDRYAAMSVTNIQLEGPMCFMASTRADGWRNIVGVFTAVGYITGRSFIDASYEMDLAAAVMGRNGYRYGRESFAETGEPNAGVQPQGIPANYGPDQGGGVGFQQYTGTIGVPTLDEVQALPLPIIVPDPLQTTGQGDKLVQAYNFRLSLTRDPANYMPLIKPYGYDIRFWATLAQKLANDRQGRPSTHQSWKICRGGGSYGYQEFTAGKKVNWNAMDALNFSADYSEASWKRRREIVEQHVLYQQSAMWGIANDPEALNYGLGYMQADWNDTTTPDNTGAMGPLGLPADEFQYSQFGAGWPEWCYVRETRRMIGKVTVTYFDQLDANLGGTPTKATSIGKWAYTWDVHAIQLTRKLNVGAGVLYTDRLREEGTPANVTDHTAAYEIPVEMILPHEQFKIANLVVPVCASMTHGAWAPGRLEMAYGVCGEAAGEIAAWLVDNPGRRAEDMPIALLQQRLVALGSIIH</sequence>
<keyword evidence="1" id="KW-0004">4Fe-4S</keyword>
<reference evidence="6 7" key="1">
    <citation type="submission" date="2016-05" db="EMBL/GenBank/DDBJ databases">
        <title>Complete genome sequence of Novosphingobium guangzhouense SA925(T).</title>
        <authorList>
            <person name="Sha S."/>
        </authorList>
    </citation>
    <scope>NUCLEOTIDE SEQUENCE [LARGE SCALE GENOMIC DNA]</scope>
    <source>
        <strain evidence="6 7">SA925</strain>
    </source>
</reference>
<dbReference type="AlphaFoldDB" id="A0A2K2FUU1"/>
<comment type="caution">
    <text evidence="6">The sequence shown here is derived from an EMBL/GenBank/DDBJ whole genome shotgun (WGS) entry which is preliminary data.</text>
</comment>
<evidence type="ECO:0000256" key="2">
    <source>
        <dbReference type="ARBA" id="ARBA00022723"/>
    </source>
</evidence>
<dbReference type="InterPro" id="IPR036188">
    <property type="entry name" value="FAD/NAD-bd_sf"/>
</dbReference>
<keyword evidence="3" id="KW-0560">Oxidoreductase</keyword>
<dbReference type="RefSeq" id="WP_103098697.1">
    <property type="nucleotide sequence ID" value="NZ_LYMM01000073.1"/>
</dbReference>
<evidence type="ECO:0008006" key="8">
    <source>
        <dbReference type="Google" id="ProtNLM"/>
    </source>
</evidence>